<feature type="compositionally biased region" description="Low complexity" evidence="1">
    <location>
        <begin position="266"/>
        <end position="275"/>
    </location>
</feature>
<evidence type="ECO:0008006" key="4">
    <source>
        <dbReference type="Google" id="ProtNLM"/>
    </source>
</evidence>
<feature type="region of interest" description="Disordered" evidence="1">
    <location>
        <begin position="389"/>
        <end position="533"/>
    </location>
</feature>
<feature type="compositionally biased region" description="Low complexity" evidence="1">
    <location>
        <begin position="468"/>
        <end position="479"/>
    </location>
</feature>
<dbReference type="RefSeq" id="XP_025375062.1">
    <property type="nucleotide sequence ID" value="XM_025518282.1"/>
</dbReference>
<feature type="region of interest" description="Disordered" evidence="1">
    <location>
        <begin position="557"/>
        <end position="712"/>
    </location>
</feature>
<keyword evidence="3" id="KW-1185">Reference proteome</keyword>
<dbReference type="Proteomes" id="UP000245768">
    <property type="component" value="Unassembled WGS sequence"/>
</dbReference>
<feature type="compositionally biased region" description="Low complexity" evidence="1">
    <location>
        <begin position="247"/>
        <end position="256"/>
    </location>
</feature>
<evidence type="ECO:0000313" key="3">
    <source>
        <dbReference type="Proteomes" id="UP000245768"/>
    </source>
</evidence>
<feature type="compositionally biased region" description="Gly residues" evidence="1">
    <location>
        <begin position="280"/>
        <end position="301"/>
    </location>
</feature>
<feature type="compositionally biased region" description="Polar residues" evidence="1">
    <location>
        <begin position="559"/>
        <end position="578"/>
    </location>
</feature>
<dbReference type="InterPro" id="IPR018608">
    <property type="entry name" value="Gti1/Pac2"/>
</dbReference>
<feature type="region of interest" description="Disordered" evidence="1">
    <location>
        <begin position="243"/>
        <end position="339"/>
    </location>
</feature>
<feature type="compositionally biased region" description="Low complexity" evidence="1">
    <location>
        <begin position="619"/>
        <end position="641"/>
    </location>
</feature>
<sequence>MSNEAESTYHGYISSTHDALLVFECVRRGVMPKIKRRLRDDERKLIRSGQVFVFDERESGIKRWTDGLLWSPSRILMNFLIYRQIDKRQAATRAAAESSSFHQYSVTGNTNTNTIDASFADAYGPSSSRLRSASSASDSATMWRRQDDAQAERNLVGSLTSSYPFAKGGLCKKTISIQIDGSTHHLISYYTVDDVRSGRLRTPSSLPEIASLSIAPSLLAKTSFRFPPAVSIGPDGVPRFRAEEMESSSSSNPSSPHLIHHHDSSGEGTSSGSGSESRRGGGAGGGLGALSGAGAGTGAGGSHRRRGGGRGAASSTSSGRHAPLAHQVGGSGAFVPSRRSSEFSLSPATHRYEPYGYPGFASSQSSNHHLARPMTSSSSMSMMNFASAFPMQPPYTAPSSTGLGQQQQQEQQQQQQQQYMSHSHSRPHHQHHHSASSPLISHDPFASGPSPWLGPAQAPPTGPPDFGASSAPATASSTTEDLTSLNLGGLAAFSAVDESQQQPPPQQQQLHRHSLDYAQEQQQQQSVWPSQQGVSSLLADDSLSVLRQPATAGVVYVANNGSGSNDSAWSQQQPQSDPLAQPMGGVRAGMSQDAYSLPMDSSITHQQQHSSSADGQYHFPPFAAPSSSLSSIAFTGQQQQAEPEEHQHQHQQQQQQQPMPVQLHSAAQARRFQGGHAQQSPLPQDLSTSSPTSAALGTIFLQKPPGNHRQHH</sequence>
<dbReference type="GeneID" id="37040198"/>
<feature type="compositionally biased region" description="Low complexity" evidence="1">
    <location>
        <begin position="405"/>
        <end position="422"/>
    </location>
</feature>
<reference evidence="2 3" key="1">
    <citation type="journal article" date="2018" name="Mol. Biol. Evol.">
        <title>Broad Genomic Sampling Reveals a Smut Pathogenic Ancestry of the Fungal Clade Ustilaginomycotina.</title>
        <authorList>
            <person name="Kijpornyongpan T."/>
            <person name="Mondo S.J."/>
            <person name="Barry K."/>
            <person name="Sandor L."/>
            <person name="Lee J."/>
            <person name="Lipzen A."/>
            <person name="Pangilinan J."/>
            <person name="LaButti K."/>
            <person name="Hainaut M."/>
            <person name="Henrissat B."/>
            <person name="Grigoriev I.V."/>
            <person name="Spatafora J.W."/>
            <person name="Aime M.C."/>
        </authorList>
    </citation>
    <scope>NUCLEOTIDE SEQUENCE [LARGE SCALE GENOMIC DNA]</scope>
    <source>
        <strain evidence="2 3">MCA 4198</strain>
    </source>
</reference>
<feature type="compositionally biased region" description="Basic residues" evidence="1">
    <location>
        <begin position="423"/>
        <end position="434"/>
    </location>
</feature>
<feature type="compositionally biased region" description="Low complexity" evidence="1">
    <location>
        <begin position="519"/>
        <end position="533"/>
    </location>
</feature>
<dbReference type="InParanoid" id="A0A316YG93"/>
<dbReference type="PANTHER" id="PTHR28027">
    <property type="entry name" value="TRANSCRIPTIONAL REGULATOR MIT1"/>
    <property type="match status" value="1"/>
</dbReference>
<accession>A0A316YG93</accession>
<name>A0A316YG93_9BASI</name>
<dbReference type="GO" id="GO:0003677">
    <property type="term" value="F:DNA binding"/>
    <property type="evidence" value="ECO:0007669"/>
    <property type="project" value="TreeGrafter"/>
</dbReference>
<proteinExistence type="predicted"/>
<feature type="compositionally biased region" description="Low complexity" evidence="1">
    <location>
        <begin position="312"/>
        <end position="322"/>
    </location>
</feature>
<dbReference type="Pfam" id="PF09729">
    <property type="entry name" value="Gti1_Pac2"/>
    <property type="match status" value="1"/>
</dbReference>
<dbReference type="EMBL" id="KZ819639">
    <property type="protein sequence ID" value="PWN87864.1"/>
    <property type="molecule type" value="Genomic_DNA"/>
</dbReference>
<dbReference type="PANTHER" id="PTHR28027:SF2">
    <property type="entry name" value="TRANSCRIPTIONAL REGULATOR MIT1"/>
    <property type="match status" value="1"/>
</dbReference>
<feature type="compositionally biased region" description="Polar residues" evidence="1">
    <location>
        <begin position="676"/>
        <end position="695"/>
    </location>
</feature>
<dbReference type="AlphaFoldDB" id="A0A316YG93"/>
<feature type="compositionally biased region" description="Low complexity" evidence="1">
    <location>
        <begin position="650"/>
        <end position="662"/>
    </location>
</feature>
<organism evidence="2 3">
    <name type="scientific">Acaromyces ingoldii</name>
    <dbReference type="NCBI Taxonomy" id="215250"/>
    <lineage>
        <taxon>Eukaryota</taxon>
        <taxon>Fungi</taxon>
        <taxon>Dikarya</taxon>
        <taxon>Basidiomycota</taxon>
        <taxon>Ustilaginomycotina</taxon>
        <taxon>Exobasidiomycetes</taxon>
        <taxon>Exobasidiales</taxon>
        <taxon>Cryptobasidiaceae</taxon>
        <taxon>Acaromyces</taxon>
    </lineage>
</organism>
<evidence type="ECO:0000256" key="1">
    <source>
        <dbReference type="SAM" id="MobiDB-lite"/>
    </source>
</evidence>
<protein>
    <recommendedName>
        <fullName evidence="4">Gti1/Pac2 family-domain-containing protein</fullName>
    </recommendedName>
</protein>
<evidence type="ECO:0000313" key="2">
    <source>
        <dbReference type="EMBL" id="PWN87864.1"/>
    </source>
</evidence>
<dbReference type="OrthoDB" id="5572844at2759"/>
<gene>
    <name evidence="2" type="ORF">FA10DRAFT_179012</name>
</gene>